<keyword evidence="8" id="KW-0902">Two-component regulatory system</keyword>
<dbReference type="Gene3D" id="3.30.565.10">
    <property type="entry name" value="Histidine kinase-like ATPase, C-terminal domain"/>
    <property type="match status" value="1"/>
</dbReference>
<dbReference type="EMBL" id="CP040749">
    <property type="protein sequence ID" value="QCX37959.1"/>
    <property type="molecule type" value="Genomic_DNA"/>
</dbReference>
<keyword evidence="6" id="KW-0418">Kinase</keyword>
<comment type="catalytic activity">
    <reaction evidence="1">
        <text>ATP + protein L-histidine = ADP + protein N-phospho-L-histidine.</text>
        <dbReference type="EC" id="2.7.13.3"/>
    </reaction>
</comment>
<dbReference type="PROSITE" id="PS50110">
    <property type="entry name" value="RESPONSE_REGULATORY"/>
    <property type="match status" value="1"/>
</dbReference>
<feature type="modified residue" description="4-aspartylphosphate" evidence="12">
    <location>
        <position position="1179"/>
    </location>
</feature>
<keyword evidence="5" id="KW-0547">Nucleotide-binding</keyword>
<evidence type="ECO:0000256" key="1">
    <source>
        <dbReference type="ARBA" id="ARBA00000085"/>
    </source>
</evidence>
<dbReference type="CDD" id="cd17574">
    <property type="entry name" value="REC_OmpR"/>
    <property type="match status" value="1"/>
</dbReference>
<protein>
    <recommendedName>
        <fullName evidence="2">histidine kinase</fullName>
        <ecNumber evidence="2">2.7.13.3</ecNumber>
    </recommendedName>
</protein>
<dbReference type="InterPro" id="IPR004358">
    <property type="entry name" value="Sig_transdc_His_kin-like_C"/>
</dbReference>
<dbReference type="InterPro" id="IPR036890">
    <property type="entry name" value="HATPase_C_sf"/>
</dbReference>
<dbReference type="InterPro" id="IPR018060">
    <property type="entry name" value="HTH_AraC"/>
</dbReference>
<evidence type="ECO:0000256" key="3">
    <source>
        <dbReference type="ARBA" id="ARBA00022553"/>
    </source>
</evidence>
<keyword evidence="18" id="KW-1185">Reference proteome</keyword>
<dbReference type="CDD" id="cd00082">
    <property type="entry name" value="HisKA"/>
    <property type="match status" value="1"/>
</dbReference>
<dbReference type="InterPro" id="IPR001789">
    <property type="entry name" value="Sig_transdc_resp-reg_receiver"/>
</dbReference>
<feature type="domain" description="HTH araC/xylS-type" evidence="14">
    <location>
        <begin position="1278"/>
        <end position="1376"/>
    </location>
</feature>
<dbReference type="InterPro" id="IPR015943">
    <property type="entry name" value="WD40/YVTN_repeat-like_dom_sf"/>
</dbReference>
<dbReference type="PROSITE" id="PS01124">
    <property type="entry name" value="HTH_ARAC_FAMILY_2"/>
    <property type="match status" value="1"/>
</dbReference>
<reference evidence="17 18" key="1">
    <citation type="submission" date="2019-05" db="EMBL/GenBank/DDBJ databases">
        <title>Algicella ahnfeltiae gen. nov., sp. nov., a novel marine bacterium of the family Flavobacteriaceae isolated from a red alga.</title>
        <authorList>
            <person name="Nedashkovskaya O.I."/>
            <person name="Kukhlevskiy A.D."/>
            <person name="Kim S.-G."/>
            <person name="Zhukova N.V."/>
            <person name="Mikhailov V.V."/>
        </authorList>
    </citation>
    <scope>NUCLEOTIDE SEQUENCE [LARGE SCALE GENOMIC DNA]</scope>
    <source>
        <strain evidence="17 18">10Alg115</strain>
    </source>
</reference>
<proteinExistence type="predicted"/>
<sequence>MKLFQRDFIVPMRKYRLHSLLITFLFFNFSYSFSQQIKNSNTELTPLEIWESGLPYIENYNYADYKNSPWNFRIIEGNNGFIYVGNGEGVLEFDGNTWEFIPTEFKDWVMAFSKTVNDKIYVGGRRDLGYLEPDELGTMKYKSLTANLDPNFKDFNGFASTKTDGISSTVTNGDNVYFSSSKYLFRWDGEKFKTWKAQEEFGEIFKVNGSLYIIDLGVGLQKLVDDSFHVISGSEILTKNYEKRIVEIREMLPYRNNQILIIHSDQGMVLYNGENFEPFNEKSNEILEKSNIYGGVALSNGDYALASLVSGVFIIDGKTGEIKKRIGKRHGLTSNELYAIYEDSNGAIWVCGGEGISKIEWASPFRIFNDLSGLNEIVTSVCYQSGKLFVESNGLYYLAKDNSYMENKKLVFEKIKGIRAGRLMGITSSNNNIFTYNESQIYKISNTYEAELIIEMVIGFSSIVKSKVNNSKFHLATYDKELYELNLINNKWYTEFVLQTDGVITDIEDDSLGNLWFAVHDKGYYYGEKLSDNIESTTNFEIKKYKSMDELPSISKSFITKFKNELVVNTDEGYYKFNNNDQTFEKYSLWPNQYDKYGENTVVEFGFEKFDNKGELWHTTRADNVTRVFKLSQDKLTELKEIKLFSDSRIEYFELMGEISLFVTTNNGILMYNPNMVRSFNKNLSTKLRKVWINNDSLIYAGSDRYKNMEDSFELPFKKNTLKFEYSLPYYTKSENNTYQYILEGFDDDWSSWSTETKKNYTKIPEGDYTFKVRSKNIYDESGNEDSYYFTILPPWYRTWWAYLLYIIGSIGVVTLYSKWRSNELQKKNVALENTINNRTLEIRQKNKLLNHQTEQLEQLNESKTRLYSNITHEFRTPLTVILGMVDTLKTNVPFNSFEGAEKSLEMIRRNGKNLLKLVNELLDLAKVESGSMELNLIQTDVIPFVKYLSESFHSLAEAKKINLTVYSEIDGLEMDIDVNKMASIISNLLSNAIKFTSANGKIIVHLNKAKNDGAKVFIIKVQDNGLGLSEDDIASLFDRFYQADNRNLQYQVGTGIGLSLVKDFVELMNGTIGVESILGKGSTFTVQLPVTHNAVKTVDASITIEPTIKKETNIIKSEPIDSNGLSTLPLALIIEDNEDVAHYLKTCLKGKYQTMHAINGNLGIEMAFEKIPDIIVSDVMMPGKDGFEVCTILKTDERTDHIPIVILTAKVTTEDRLTGLLHGADAYLAKPFNEKELFIRLDQLVLLRKKLNEKIQKEGLNSFLDKQVESPETKFLIKVKQFINEDIGNSEFGSGNLANKLNLSESQVYRKLKAITDKSTAVFIRSVRLQRAKELIQITDKTISEIAYEVGFNDPSWFSKAFKDEFGFAPSEINK</sequence>
<keyword evidence="4" id="KW-0808">Transferase</keyword>
<dbReference type="SUPFAM" id="SSF47384">
    <property type="entry name" value="Homodimeric domain of signal transducing histidine kinase"/>
    <property type="match status" value="1"/>
</dbReference>
<dbReference type="KEGG" id="fbe:FF125_05745"/>
<evidence type="ECO:0000313" key="17">
    <source>
        <dbReference type="EMBL" id="QCX37959.1"/>
    </source>
</evidence>
<dbReference type="Pfam" id="PF07495">
    <property type="entry name" value="Y_Y_Y"/>
    <property type="match status" value="1"/>
</dbReference>
<dbReference type="SMART" id="SM00388">
    <property type="entry name" value="HisKA"/>
    <property type="match status" value="1"/>
</dbReference>
<dbReference type="SMART" id="SM00448">
    <property type="entry name" value="REC"/>
    <property type="match status" value="1"/>
</dbReference>
<dbReference type="InterPro" id="IPR011110">
    <property type="entry name" value="Reg_prop"/>
</dbReference>
<dbReference type="EC" id="2.7.13.3" evidence="2"/>
<keyword evidence="7" id="KW-0067">ATP-binding</keyword>
<evidence type="ECO:0000256" key="5">
    <source>
        <dbReference type="ARBA" id="ARBA00022741"/>
    </source>
</evidence>
<dbReference type="Gene3D" id="1.10.287.130">
    <property type="match status" value="1"/>
</dbReference>
<accession>A0A5B7TMD4</accession>
<dbReference type="InterPro" id="IPR011123">
    <property type="entry name" value="Y_Y_Y"/>
</dbReference>
<dbReference type="InterPro" id="IPR036097">
    <property type="entry name" value="HisK_dim/P_sf"/>
</dbReference>
<dbReference type="FunFam" id="3.30.565.10:FF:000037">
    <property type="entry name" value="Hybrid sensor histidine kinase/response regulator"/>
    <property type="match status" value="1"/>
</dbReference>
<organism evidence="17 18">
    <name type="scientific">Aureibaculum algae</name>
    <dbReference type="NCBI Taxonomy" id="2584122"/>
    <lineage>
        <taxon>Bacteria</taxon>
        <taxon>Pseudomonadati</taxon>
        <taxon>Bacteroidota</taxon>
        <taxon>Flavobacteriia</taxon>
        <taxon>Flavobacteriales</taxon>
        <taxon>Flavobacteriaceae</taxon>
        <taxon>Aureibaculum</taxon>
    </lineage>
</organism>
<dbReference type="Pfam" id="PF00512">
    <property type="entry name" value="HisKA"/>
    <property type="match status" value="1"/>
</dbReference>
<dbReference type="SMART" id="SM00342">
    <property type="entry name" value="HTH_ARAC"/>
    <property type="match status" value="1"/>
</dbReference>
<dbReference type="InterPro" id="IPR005467">
    <property type="entry name" value="His_kinase_dom"/>
</dbReference>
<dbReference type="InterPro" id="IPR011006">
    <property type="entry name" value="CheY-like_superfamily"/>
</dbReference>
<dbReference type="InterPro" id="IPR013783">
    <property type="entry name" value="Ig-like_fold"/>
</dbReference>
<evidence type="ECO:0000256" key="6">
    <source>
        <dbReference type="ARBA" id="ARBA00022777"/>
    </source>
</evidence>
<keyword evidence="11" id="KW-0804">Transcription</keyword>
<feature type="domain" description="Histidine kinase" evidence="15">
    <location>
        <begin position="870"/>
        <end position="1093"/>
    </location>
</feature>
<evidence type="ECO:0000256" key="11">
    <source>
        <dbReference type="ARBA" id="ARBA00023163"/>
    </source>
</evidence>
<name>A0A5B7TMD4_9FLAO</name>
<evidence type="ECO:0000256" key="4">
    <source>
        <dbReference type="ARBA" id="ARBA00022679"/>
    </source>
</evidence>
<evidence type="ECO:0000256" key="8">
    <source>
        <dbReference type="ARBA" id="ARBA00023012"/>
    </source>
</evidence>
<dbReference type="Gene3D" id="2.130.10.10">
    <property type="entry name" value="YVTN repeat-like/Quinoprotein amine dehydrogenase"/>
    <property type="match status" value="2"/>
</dbReference>
<evidence type="ECO:0000256" key="2">
    <source>
        <dbReference type="ARBA" id="ARBA00012438"/>
    </source>
</evidence>
<keyword evidence="13" id="KW-0175">Coiled coil</keyword>
<evidence type="ECO:0000256" key="13">
    <source>
        <dbReference type="SAM" id="Coils"/>
    </source>
</evidence>
<dbReference type="SUPFAM" id="SSF55874">
    <property type="entry name" value="ATPase domain of HSP90 chaperone/DNA topoisomerase II/histidine kinase"/>
    <property type="match status" value="1"/>
</dbReference>
<gene>
    <name evidence="17" type="ORF">FF125_05745</name>
</gene>
<dbReference type="Proteomes" id="UP000306229">
    <property type="component" value="Chromosome"/>
</dbReference>
<dbReference type="RefSeq" id="WP_138948873.1">
    <property type="nucleotide sequence ID" value="NZ_CP040749.1"/>
</dbReference>
<feature type="coiled-coil region" evidence="13">
    <location>
        <begin position="843"/>
        <end position="870"/>
    </location>
</feature>
<keyword evidence="3 12" id="KW-0597">Phosphoprotein</keyword>
<dbReference type="Pfam" id="PF12833">
    <property type="entry name" value="HTH_18"/>
    <property type="match status" value="1"/>
</dbReference>
<dbReference type="SUPFAM" id="SSF50998">
    <property type="entry name" value="Quinoprotein alcohol dehydrogenase-like"/>
    <property type="match status" value="1"/>
</dbReference>
<evidence type="ECO:0000256" key="12">
    <source>
        <dbReference type="PROSITE-ProRule" id="PRU00169"/>
    </source>
</evidence>
<keyword evidence="9" id="KW-0805">Transcription regulation</keyword>
<dbReference type="InterPro" id="IPR018062">
    <property type="entry name" value="HTH_AraC-typ_CS"/>
</dbReference>
<feature type="domain" description="Response regulatory" evidence="16">
    <location>
        <begin position="1131"/>
        <end position="1246"/>
    </location>
</feature>
<dbReference type="PROSITE" id="PS50109">
    <property type="entry name" value="HIS_KIN"/>
    <property type="match status" value="1"/>
</dbReference>
<dbReference type="GO" id="GO:0003700">
    <property type="term" value="F:DNA-binding transcription factor activity"/>
    <property type="evidence" value="ECO:0007669"/>
    <property type="project" value="InterPro"/>
</dbReference>
<dbReference type="Gene3D" id="2.60.40.10">
    <property type="entry name" value="Immunoglobulins"/>
    <property type="match status" value="1"/>
</dbReference>
<dbReference type="GO" id="GO:0043565">
    <property type="term" value="F:sequence-specific DNA binding"/>
    <property type="evidence" value="ECO:0007669"/>
    <property type="project" value="InterPro"/>
</dbReference>
<dbReference type="InterPro" id="IPR003594">
    <property type="entry name" value="HATPase_dom"/>
</dbReference>
<dbReference type="Gene3D" id="3.40.50.2300">
    <property type="match status" value="1"/>
</dbReference>
<dbReference type="GO" id="GO:0000155">
    <property type="term" value="F:phosphorelay sensor kinase activity"/>
    <property type="evidence" value="ECO:0007669"/>
    <property type="project" value="InterPro"/>
</dbReference>
<evidence type="ECO:0000259" key="16">
    <source>
        <dbReference type="PROSITE" id="PS50110"/>
    </source>
</evidence>
<evidence type="ECO:0000256" key="10">
    <source>
        <dbReference type="ARBA" id="ARBA00023125"/>
    </source>
</evidence>
<evidence type="ECO:0000259" key="14">
    <source>
        <dbReference type="PROSITE" id="PS01124"/>
    </source>
</evidence>
<dbReference type="SMART" id="SM00387">
    <property type="entry name" value="HATPase_c"/>
    <property type="match status" value="1"/>
</dbReference>
<dbReference type="Pfam" id="PF07494">
    <property type="entry name" value="Reg_prop"/>
    <property type="match status" value="1"/>
</dbReference>
<dbReference type="PANTHER" id="PTHR43547">
    <property type="entry name" value="TWO-COMPONENT HISTIDINE KINASE"/>
    <property type="match status" value="1"/>
</dbReference>
<dbReference type="SUPFAM" id="SSF46689">
    <property type="entry name" value="Homeodomain-like"/>
    <property type="match status" value="1"/>
</dbReference>
<dbReference type="InterPro" id="IPR011047">
    <property type="entry name" value="Quinoprotein_ADH-like_sf"/>
</dbReference>
<dbReference type="SUPFAM" id="SSF52172">
    <property type="entry name" value="CheY-like"/>
    <property type="match status" value="1"/>
</dbReference>
<dbReference type="Pfam" id="PF00072">
    <property type="entry name" value="Response_reg"/>
    <property type="match status" value="1"/>
</dbReference>
<dbReference type="PRINTS" id="PR00344">
    <property type="entry name" value="BCTRLSENSOR"/>
</dbReference>
<dbReference type="Gene3D" id="1.10.10.60">
    <property type="entry name" value="Homeodomain-like"/>
    <property type="match status" value="1"/>
</dbReference>
<evidence type="ECO:0000256" key="9">
    <source>
        <dbReference type="ARBA" id="ARBA00023015"/>
    </source>
</evidence>
<keyword evidence="10" id="KW-0238">DNA-binding</keyword>
<dbReference type="PROSITE" id="PS00041">
    <property type="entry name" value="HTH_ARAC_FAMILY_1"/>
    <property type="match status" value="1"/>
</dbReference>
<dbReference type="GO" id="GO:0005524">
    <property type="term" value="F:ATP binding"/>
    <property type="evidence" value="ECO:0007669"/>
    <property type="project" value="UniProtKB-KW"/>
</dbReference>
<evidence type="ECO:0000313" key="18">
    <source>
        <dbReference type="Proteomes" id="UP000306229"/>
    </source>
</evidence>
<dbReference type="Pfam" id="PF02518">
    <property type="entry name" value="HATPase_c"/>
    <property type="match status" value="1"/>
</dbReference>
<evidence type="ECO:0000256" key="7">
    <source>
        <dbReference type="ARBA" id="ARBA00022840"/>
    </source>
</evidence>
<dbReference type="OrthoDB" id="358279at2"/>
<evidence type="ECO:0000259" key="15">
    <source>
        <dbReference type="PROSITE" id="PS50109"/>
    </source>
</evidence>
<dbReference type="InterPro" id="IPR009057">
    <property type="entry name" value="Homeodomain-like_sf"/>
</dbReference>
<dbReference type="InterPro" id="IPR003661">
    <property type="entry name" value="HisK_dim/P_dom"/>
</dbReference>
<dbReference type="PANTHER" id="PTHR43547:SF2">
    <property type="entry name" value="HYBRID SIGNAL TRANSDUCTION HISTIDINE KINASE C"/>
    <property type="match status" value="1"/>
</dbReference>